<keyword evidence="4" id="KW-1185">Reference proteome</keyword>
<sequence>MSSSGPSPIFQEPGVVPSRKEHAKFEDYCKQITAAASLRFPDFLSNPSFKPLVEYCEGHDIELSNKIEEVFESLRSRWIKGKGPGQRPPKTVAEVMELAREEMADEYGLADVEETKDSGEGMVEGDLPGPNDTGGELPRFSELVSGGELPRELPQVEISSTEVGITSPGAPSGQLGVYLPAVPSDDPLEAKRVSSEEREQQELEELAETFHPAGEPKTPRRSPTPESSTSSGPGLLVAHLEEMNFAIIPLPTDRPANWSPWIDTHDRVHYAWDEDYKMSLADAKELFSYCSAAFRQNAKLAWKEVDLDRYFANAPPFPNLARLDIPPSFPAPSSHGKARAKSTRAIKPAPTVIGLTVDAGPSTSQAGGPARARRMAAKHTETSPSIGMGMAVVNLSAKAMGKRKAAPQTPGPDAKRIRRRSPVVVGEGDSRVEVLEQASQRLAQSLAEDVPQELDFHIGQGSTPVRAPVEGVQPRASSSRMVKAAPQEQPMNAPQDNPESSLELVEDSVPRAFYEQLLAENKRLQHKLSKAHSDREFMTRTANRALSASEIFVEMAEKAKNLDGLVREIGEEVTKRQWQDEEPWEGIRPILAEVKELRREKLSLQSQLEYKEKELQNALNNGAEEMELEVNSLREEVARLQGHGSNASMMLDDAVERGSRLAVTSGHDNLPILNSIIKDVVHSFNKLNEATNQVPEPHRNRLSSALKPFKDRIVRLRGMVDSLCTALETNCDMRLLDSARAFFLALGPDSASKDPLEIEARSQNESAWRMNLHFQLRGFPTDFLFFLGYPDEQGQVRSPTFDNDLTRARISQEIQVLQSQSFFGGREIWLPNMSLDEQRAVLVKGAAGVPGPSS</sequence>
<comment type="caution">
    <text evidence="3">The sequence shown here is derived from an EMBL/GenBank/DDBJ whole genome shotgun (WGS) entry which is preliminary data.</text>
</comment>
<evidence type="ECO:0000256" key="2">
    <source>
        <dbReference type="SAM" id="MobiDB-lite"/>
    </source>
</evidence>
<proteinExistence type="predicted"/>
<evidence type="ECO:0000313" key="3">
    <source>
        <dbReference type="EMBL" id="KAL0567250.1"/>
    </source>
</evidence>
<dbReference type="Proteomes" id="UP001465976">
    <property type="component" value="Unassembled WGS sequence"/>
</dbReference>
<organism evidence="3 4">
    <name type="scientific">Marasmius crinis-equi</name>
    <dbReference type="NCBI Taxonomy" id="585013"/>
    <lineage>
        <taxon>Eukaryota</taxon>
        <taxon>Fungi</taxon>
        <taxon>Dikarya</taxon>
        <taxon>Basidiomycota</taxon>
        <taxon>Agaricomycotina</taxon>
        <taxon>Agaricomycetes</taxon>
        <taxon>Agaricomycetidae</taxon>
        <taxon>Agaricales</taxon>
        <taxon>Marasmiineae</taxon>
        <taxon>Marasmiaceae</taxon>
        <taxon>Marasmius</taxon>
    </lineage>
</organism>
<feature type="coiled-coil region" evidence="1">
    <location>
        <begin position="594"/>
        <end position="643"/>
    </location>
</feature>
<feature type="compositionally biased region" description="Polar residues" evidence="2">
    <location>
        <begin position="489"/>
        <end position="499"/>
    </location>
</feature>
<feature type="region of interest" description="Disordered" evidence="2">
    <location>
        <begin position="163"/>
        <end position="234"/>
    </location>
</feature>
<evidence type="ECO:0000256" key="1">
    <source>
        <dbReference type="SAM" id="Coils"/>
    </source>
</evidence>
<feature type="compositionally biased region" description="Low complexity" evidence="2">
    <location>
        <begin position="224"/>
        <end position="234"/>
    </location>
</feature>
<name>A0ABR3EWF4_9AGAR</name>
<feature type="compositionally biased region" description="Basic and acidic residues" evidence="2">
    <location>
        <begin position="188"/>
        <end position="201"/>
    </location>
</feature>
<accession>A0ABR3EWF4</accession>
<protein>
    <submittedName>
        <fullName evidence="3">Uncharacterized protein</fullName>
    </submittedName>
</protein>
<keyword evidence="1" id="KW-0175">Coiled coil</keyword>
<feature type="region of interest" description="Disordered" evidence="2">
    <location>
        <begin position="459"/>
        <end position="499"/>
    </location>
</feature>
<gene>
    <name evidence="3" type="ORF">V5O48_014744</name>
</gene>
<feature type="region of interest" description="Disordered" evidence="2">
    <location>
        <begin position="399"/>
        <end position="425"/>
    </location>
</feature>
<dbReference type="EMBL" id="JBAHYK010001636">
    <property type="protein sequence ID" value="KAL0567250.1"/>
    <property type="molecule type" value="Genomic_DNA"/>
</dbReference>
<evidence type="ECO:0000313" key="4">
    <source>
        <dbReference type="Proteomes" id="UP001465976"/>
    </source>
</evidence>
<reference evidence="3 4" key="1">
    <citation type="submission" date="2024-02" db="EMBL/GenBank/DDBJ databases">
        <title>A draft genome for the cacao thread blight pathogen Marasmius crinis-equi.</title>
        <authorList>
            <person name="Cohen S.P."/>
            <person name="Baruah I.K."/>
            <person name="Amoako-Attah I."/>
            <person name="Bukari Y."/>
            <person name="Meinhardt L.W."/>
            <person name="Bailey B.A."/>
        </authorList>
    </citation>
    <scope>NUCLEOTIDE SEQUENCE [LARGE SCALE GENOMIC DNA]</scope>
    <source>
        <strain evidence="3 4">GH-76</strain>
    </source>
</reference>